<keyword evidence="10" id="KW-1185">Reference proteome</keyword>
<dbReference type="GO" id="GO:0015031">
    <property type="term" value="P:protein transport"/>
    <property type="evidence" value="ECO:0007669"/>
    <property type="project" value="InterPro"/>
</dbReference>
<feature type="domain" description="Trigger factor ribosome-binding bacterial" evidence="7">
    <location>
        <begin position="2"/>
        <end position="113"/>
    </location>
</feature>
<accession>A0AA35R0G2</accession>
<comment type="catalytic activity">
    <reaction evidence="1">
        <text>[protein]-peptidylproline (omega=180) = [protein]-peptidylproline (omega=0)</text>
        <dbReference type="Rhea" id="RHEA:16237"/>
        <dbReference type="Rhea" id="RHEA-COMP:10747"/>
        <dbReference type="Rhea" id="RHEA-COMP:10748"/>
        <dbReference type="ChEBI" id="CHEBI:83833"/>
        <dbReference type="ChEBI" id="CHEBI:83834"/>
        <dbReference type="EC" id="5.2.1.8"/>
    </reaction>
</comment>
<feature type="domain" description="Trigger factor C-terminal" evidence="8">
    <location>
        <begin position="223"/>
        <end position="380"/>
    </location>
</feature>
<dbReference type="GO" id="GO:0051083">
    <property type="term" value="P:'de novo' cotranslational protein folding"/>
    <property type="evidence" value="ECO:0007669"/>
    <property type="project" value="TreeGrafter"/>
</dbReference>
<dbReference type="Gene3D" id="3.10.50.40">
    <property type="match status" value="1"/>
</dbReference>
<dbReference type="GO" id="GO:0003755">
    <property type="term" value="F:peptidyl-prolyl cis-trans isomerase activity"/>
    <property type="evidence" value="ECO:0007669"/>
    <property type="project" value="UniProtKB-KW"/>
</dbReference>
<proteinExistence type="inferred from homology"/>
<evidence type="ECO:0000259" key="7">
    <source>
        <dbReference type="Pfam" id="PF05697"/>
    </source>
</evidence>
<dbReference type="InterPro" id="IPR027304">
    <property type="entry name" value="Trigger_fact/SurA_dom_sf"/>
</dbReference>
<dbReference type="InterPro" id="IPR046357">
    <property type="entry name" value="PPIase_dom_sf"/>
</dbReference>
<keyword evidence="4" id="KW-0697">Rotamase</keyword>
<dbReference type="SUPFAM" id="SSF54534">
    <property type="entry name" value="FKBP-like"/>
    <property type="match status" value="1"/>
</dbReference>
<dbReference type="NCBIfam" id="TIGR00115">
    <property type="entry name" value="tig"/>
    <property type="match status" value="1"/>
</dbReference>
<dbReference type="InterPro" id="IPR008881">
    <property type="entry name" value="Trigger_fac_ribosome-bd_bac"/>
</dbReference>
<evidence type="ECO:0000259" key="8">
    <source>
        <dbReference type="Pfam" id="PF05698"/>
    </source>
</evidence>
<dbReference type="SUPFAM" id="SSF109998">
    <property type="entry name" value="Triger factor/SurA peptide-binding domain-like"/>
    <property type="match status" value="1"/>
</dbReference>
<evidence type="ECO:0000256" key="2">
    <source>
        <dbReference type="ARBA" id="ARBA00005464"/>
    </source>
</evidence>
<dbReference type="EC" id="5.2.1.8" evidence="3"/>
<dbReference type="PANTHER" id="PTHR30560:SF3">
    <property type="entry name" value="TRIGGER FACTOR-LIKE PROTEIN TIG, CHLOROPLASTIC"/>
    <property type="match status" value="1"/>
</dbReference>
<evidence type="ECO:0000256" key="3">
    <source>
        <dbReference type="ARBA" id="ARBA00013194"/>
    </source>
</evidence>
<dbReference type="GO" id="GO:0044183">
    <property type="term" value="F:protein folding chaperone"/>
    <property type="evidence" value="ECO:0007669"/>
    <property type="project" value="TreeGrafter"/>
</dbReference>
<dbReference type="InterPro" id="IPR037041">
    <property type="entry name" value="Trigger_fac_C_sf"/>
</dbReference>
<dbReference type="InterPro" id="IPR005215">
    <property type="entry name" value="Trig_fac"/>
</dbReference>
<evidence type="ECO:0000256" key="5">
    <source>
        <dbReference type="ARBA" id="ARBA00023186"/>
    </source>
</evidence>
<reference evidence="9" key="1">
    <citation type="submission" date="2023-03" db="EMBL/GenBank/DDBJ databases">
        <authorList>
            <person name="Steffen K."/>
            <person name="Cardenas P."/>
        </authorList>
    </citation>
    <scope>NUCLEOTIDE SEQUENCE</scope>
</reference>
<dbReference type="InterPro" id="IPR008880">
    <property type="entry name" value="Trigger_fac_C"/>
</dbReference>
<evidence type="ECO:0000256" key="1">
    <source>
        <dbReference type="ARBA" id="ARBA00000971"/>
    </source>
</evidence>
<evidence type="ECO:0000313" key="10">
    <source>
        <dbReference type="Proteomes" id="UP001174909"/>
    </source>
</evidence>
<protein>
    <recommendedName>
        <fullName evidence="3">peptidylprolyl isomerase</fullName>
        <ecNumber evidence="3">5.2.1.8</ecNumber>
    </recommendedName>
</protein>
<dbReference type="Pfam" id="PF05697">
    <property type="entry name" value="Trigger_N"/>
    <property type="match status" value="1"/>
</dbReference>
<evidence type="ECO:0000313" key="9">
    <source>
        <dbReference type="EMBL" id="CAI7998654.1"/>
    </source>
</evidence>
<comment type="caution">
    <text evidence="9">The sequence shown here is derived from an EMBL/GenBank/DDBJ whole genome shotgun (WGS) entry which is preliminary data.</text>
</comment>
<dbReference type="AlphaFoldDB" id="A0AA35R0G2"/>
<dbReference type="PIRSF" id="PIRSF003095">
    <property type="entry name" value="Trigger_factor"/>
    <property type="match status" value="1"/>
</dbReference>
<dbReference type="PANTHER" id="PTHR30560">
    <property type="entry name" value="TRIGGER FACTOR CHAPERONE AND PEPTIDYL-PROLYL CIS/TRANS ISOMERASE"/>
    <property type="match status" value="1"/>
</dbReference>
<dbReference type="GO" id="GO:0043335">
    <property type="term" value="P:protein unfolding"/>
    <property type="evidence" value="ECO:0007669"/>
    <property type="project" value="TreeGrafter"/>
</dbReference>
<dbReference type="GO" id="GO:0043022">
    <property type="term" value="F:ribosome binding"/>
    <property type="evidence" value="ECO:0007669"/>
    <property type="project" value="TreeGrafter"/>
</dbReference>
<dbReference type="InterPro" id="IPR036611">
    <property type="entry name" value="Trigger_fac_ribosome-bd_sf"/>
</dbReference>
<organism evidence="9 10">
    <name type="scientific">Geodia barretti</name>
    <name type="common">Barrett's horny sponge</name>
    <dbReference type="NCBI Taxonomy" id="519541"/>
    <lineage>
        <taxon>Eukaryota</taxon>
        <taxon>Metazoa</taxon>
        <taxon>Porifera</taxon>
        <taxon>Demospongiae</taxon>
        <taxon>Heteroscleromorpha</taxon>
        <taxon>Tetractinellida</taxon>
        <taxon>Astrophorina</taxon>
        <taxon>Geodiidae</taxon>
        <taxon>Geodia</taxon>
    </lineage>
</organism>
<dbReference type="EMBL" id="CASHTH010000353">
    <property type="protein sequence ID" value="CAI7998654.1"/>
    <property type="molecule type" value="Genomic_DNA"/>
</dbReference>
<dbReference type="Pfam" id="PF05698">
    <property type="entry name" value="Trigger_C"/>
    <property type="match status" value="1"/>
</dbReference>
<gene>
    <name evidence="9" type="ORF">GBAR_LOCUS2488</name>
</gene>
<dbReference type="Gene3D" id="3.30.70.1050">
    <property type="entry name" value="Trigger factor ribosome-binding domain"/>
    <property type="match status" value="1"/>
</dbReference>
<evidence type="ECO:0000256" key="6">
    <source>
        <dbReference type="ARBA" id="ARBA00023235"/>
    </source>
</evidence>
<keyword evidence="5" id="KW-0143">Chaperone</keyword>
<comment type="similarity">
    <text evidence="2">Belongs to the FKBP-type PPIase family. Tig subfamily.</text>
</comment>
<sequence length="396" mass="44272">MNAAVRRVAQRVDIPGFRKGKAPRAILQNFVGKDYLVEEAMESLVPEAVGDAVKEQELTPFAPPQVNVEQTEPTVTILATVPLQPTVVISDYGSIRYDDQPDEVTGEAVDALMMQLRRSQAYSVSAERPAQESDIVTIDIKFQLNLDLETYGEVFVGLHQGVIGMEVGDEKEFSFEVSEDHESPQFAGTTAHVEVTLKDVREEVLPEMDDALAVSAGVPEVETVDQLTEHIRDQLEQRAEQTLVSSVQSKFFDEVVEASEFTISPIVVEHESQHVLERYVQQRRSMATRTGQQFAVGELTEEDVNGAKEYAEREIKNALVIDDLIEAEDLEIPEEDITAEIERANENATSDEQRLDDNDETRRSVMHYLKRQRTIEKVINMARGLSEDAPVEAATA</sequence>
<name>A0AA35R0G2_GEOBA</name>
<keyword evidence="6" id="KW-0413">Isomerase</keyword>
<dbReference type="SUPFAM" id="SSF102735">
    <property type="entry name" value="Trigger factor ribosome-binding domain"/>
    <property type="match status" value="1"/>
</dbReference>
<dbReference type="Proteomes" id="UP001174909">
    <property type="component" value="Unassembled WGS sequence"/>
</dbReference>
<evidence type="ECO:0000256" key="4">
    <source>
        <dbReference type="ARBA" id="ARBA00023110"/>
    </source>
</evidence>
<dbReference type="Gene3D" id="1.10.3120.10">
    <property type="entry name" value="Trigger factor, C-terminal domain"/>
    <property type="match status" value="1"/>
</dbReference>